<dbReference type="EMBL" id="CAJVPP010000610">
    <property type="protein sequence ID" value="CAG8497560.1"/>
    <property type="molecule type" value="Genomic_DNA"/>
</dbReference>
<accession>A0A9N8ZJ10</accession>
<evidence type="ECO:0000313" key="2">
    <source>
        <dbReference type="Proteomes" id="UP000789375"/>
    </source>
</evidence>
<dbReference type="Gene3D" id="3.80.10.10">
    <property type="entry name" value="Ribonuclease Inhibitor"/>
    <property type="match status" value="1"/>
</dbReference>
<dbReference type="AlphaFoldDB" id="A0A9N8ZJ10"/>
<dbReference type="InterPro" id="IPR032675">
    <property type="entry name" value="LRR_dom_sf"/>
</dbReference>
<sequence>MGIVKEIKLRVRNSLKLRKSKRGSLINLQNLPPDCLERIFQHVYTDISNENIIASTITNLNSLFMCAQVNKLWCALSIPVLWRRPFSIALDGKKNAQLINTIISFLSEQEKNILEYQKLKFEPFTSHQFNYLQLIRVLDYDNFIKSVHRWVVRYPNDCKDFTKSRMLTQLLGKVLLKENALSGFKTFNYFRVRTYDNFNFIPLNKLSPNNSFDWLSQLTQLEYRNPHRINKMNLNEFLDFFSIITSNCNQINNLSLDVRIDDFAVDQSISKLLLNEYDYMKIDKSISNLLLNQQRLENLSINYTSKNIYNSIYKHVNSLSYLHIKKINDFSNLLRIITSCKVLHTLELEQCSSDHFARDSFIANFPLSQLSIKHLYFNFDKENYELFLMMLLEMINSNLTTLSTKLITSNVLQILSTYCTNITSLNVANILPNLNFKSLLHLISILPLRQLYLELPYLHFQENMLDINDLASSLPPSLECIHLNCFIAPQHLSDLLNESRSRFKSLWLYHVDDNYVDYLKRLYKYSQEHDNCLKDVKLGWNNLVNHRCRRKDRRLSGSDDEFQKTMSKRLKDAKNSVSKEKKRGSKVITNESFIINEAKHCDFSYHENIFERKLSDFKDY</sequence>
<comment type="caution">
    <text evidence="1">The sequence shown here is derived from an EMBL/GenBank/DDBJ whole genome shotgun (WGS) entry which is preliminary data.</text>
</comment>
<reference evidence="1" key="1">
    <citation type="submission" date="2021-06" db="EMBL/GenBank/DDBJ databases">
        <authorList>
            <person name="Kallberg Y."/>
            <person name="Tangrot J."/>
            <person name="Rosling A."/>
        </authorList>
    </citation>
    <scope>NUCLEOTIDE SEQUENCE</scope>
    <source>
        <strain evidence="1">87-6 pot B 2015</strain>
    </source>
</reference>
<gene>
    <name evidence="1" type="ORF">FMOSSE_LOCUS3861</name>
</gene>
<keyword evidence="2" id="KW-1185">Reference proteome</keyword>
<organism evidence="1 2">
    <name type="scientific">Funneliformis mosseae</name>
    <name type="common">Endomycorrhizal fungus</name>
    <name type="synonym">Glomus mosseae</name>
    <dbReference type="NCBI Taxonomy" id="27381"/>
    <lineage>
        <taxon>Eukaryota</taxon>
        <taxon>Fungi</taxon>
        <taxon>Fungi incertae sedis</taxon>
        <taxon>Mucoromycota</taxon>
        <taxon>Glomeromycotina</taxon>
        <taxon>Glomeromycetes</taxon>
        <taxon>Glomerales</taxon>
        <taxon>Glomeraceae</taxon>
        <taxon>Funneliformis</taxon>
    </lineage>
</organism>
<protein>
    <submittedName>
        <fullName evidence="1">15002_t:CDS:1</fullName>
    </submittedName>
</protein>
<dbReference type="Proteomes" id="UP000789375">
    <property type="component" value="Unassembled WGS sequence"/>
</dbReference>
<proteinExistence type="predicted"/>
<dbReference type="Gene3D" id="1.20.1280.50">
    <property type="match status" value="1"/>
</dbReference>
<name>A0A9N8ZJ10_FUNMO</name>
<evidence type="ECO:0000313" key="1">
    <source>
        <dbReference type="EMBL" id="CAG8497560.1"/>
    </source>
</evidence>